<dbReference type="InterPro" id="IPR050733">
    <property type="entry name" value="Vitellogenin/Apolipophorin"/>
</dbReference>
<evidence type="ECO:0000256" key="7">
    <source>
        <dbReference type="ARBA" id="ARBA00023157"/>
    </source>
</evidence>
<dbReference type="SUPFAM" id="SSF56968">
    <property type="entry name" value="Lipovitellin-phosvitin complex, beta-sheet shell regions"/>
    <property type="match status" value="2"/>
</dbReference>
<feature type="domain" description="Vitellogenin" evidence="11">
    <location>
        <begin position="48"/>
        <end position="667"/>
    </location>
</feature>
<dbReference type="PROSITE" id="PS51211">
    <property type="entry name" value="VITELLOGENIN"/>
    <property type="match status" value="1"/>
</dbReference>
<keyword evidence="4 10" id="KW-0732">Signal</keyword>
<dbReference type="GO" id="GO:0005576">
    <property type="term" value="C:extracellular region"/>
    <property type="evidence" value="ECO:0007669"/>
    <property type="project" value="UniProtKB-SubCell"/>
</dbReference>
<dbReference type="Gene3D" id="2.20.50.20">
    <property type="entry name" value="Lipovitellin. Chain A, domain 3"/>
    <property type="match status" value="1"/>
</dbReference>
<evidence type="ECO:0000313" key="14">
    <source>
        <dbReference type="Proteomes" id="UP001233172"/>
    </source>
</evidence>
<keyword evidence="7" id="KW-1015">Disulfide bond</keyword>
<feature type="signal peptide" evidence="10">
    <location>
        <begin position="1"/>
        <end position="16"/>
    </location>
</feature>
<feature type="domain" description="VWFD" evidence="12">
    <location>
        <begin position="3583"/>
        <end position="3761"/>
    </location>
</feature>
<dbReference type="InterPro" id="IPR011030">
    <property type="entry name" value="Lipovitellin_superhlx_dom"/>
</dbReference>
<evidence type="ECO:0000256" key="6">
    <source>
        <dbReference type="ARBA" id="ARBA00023055"/>
    </source>
</evidence>
<evidence type="ECO:0000256" key="1">
    <source>
        <dbReference type="ARBA" id="ARBA00004613"/>
    </source>
</evidence>
<dbReference type="Pfam" id="PF09172">
    <property type="entry name" value="Vit_open_b-sht"/>
    <property type="match status" value="1"/>
</dbReference>
<name>A0AAD8BEP9_BIOPF</name>
<organism evidence="13 14">
    <name type="scientific">Biomphalaria pfeifferi</name>
    <name type="common">Bloodfluke planorb</name>
    <name type="synonym">Freshwater snail</name>
    <dbReference type="NCBI Taxonomy" id="112525"/>
    <lineage>
        <taxon>Eukaryota</taxon>
        <taxon>Metazoa</taxon>
        <taxon>Spiralia</taxon>
        <taxon>Lophotrochozoa</taxon>
        <taxon>Mollusca</taxon>
        <taxon>Gastropoda</taxon>
        <taxon>Heterobranchia</taxon>
        <taxon>Euthyneura</taxon>
        <taxon>Panpulmonata</taxon>
        <taxon>Hygrophila</taxon>
        <taxon>Lymnaeoidea</taxon>
        <taxon>Planorbidae</taxon>
        <taxon>Biomphalaria</taxon>
    </lineage>
</organism>
<dbReference type="InterPro" id="IPR001846">
    <property type="entry name" value="VWF_type-D"/>
</dbReference>
<evidence type="ECO:0000259" key="12">
    <source>
        <dbReference type="PROSITE" id="PS51233"/>
    </source>
</evidence>
<dbReference type="Gene3D" id="1.25.10.20">
    <property type="entry name" value="Vitellinogen, superhelical"/>
    <property type="match status" value="1"/>
</dbReference>
<evidence type="ECO:0000259" key="11">
    <source>
        <dbReference type="PROSITE" id="PS51211"/>
    </source>
</evidence>
<evidence type="ECO:0000313" key="13">
    <source>
        <dbReference type="EMBL" id="KAK0052095.1"/>
    </source>
</evidence>
<feature type="chain" id="PRO_5041929522" evidence="10">
    <location>
        <begin position="17"/>
        <end position="4104"/>
    </location>
</feature>
<keyword evidence="6" id="KW-0445">Lipid transport</keyword>
<keyword evidence="3" id="KW-0964">Secreted</keyword>
<dbReference type="InterPro" id="IPR009454">
    <property type="entry name" value="Lipid_transpt_open_b-sht"/>
</dbReference>
<keyword evidence="14" id="KW-1185">Reference proteome</keyword>
<dbReference type="Proteomes" id="UP001233172">
    <property type="component" value="Unassembled WGS sequence"/>
</dbReference>
<dbReference type="SMART" id="SM00216">
    <property type="entry name" value="VWD"/>
    <property type="match status" value="1"/>
</dbReference>
<comment type="caution">
    <text evidence="13">The sequence shown here is derived from an EMBL/GenBank/DDBJ whole genome shotgun (WGS) entry which is preliminary data.</text>
</comment>
<dbReference type="PANTHER" id="PTHR23345">
    <property type="entry name" value="VITELLOGENIN-RELATED"/>
    <property type="match status" value="1"/>
</dbReference>
<dbReference type="GO" id="GO:0045735">
    <property type="term" value="F:nutrient reservoir activity"/>
    <property type="evidence" value="ECO:0007669"/>
    <property type="project" value="UniProtKB-KW"/>
</dbReference>
<dbReference type="SUPFAM" id="SSF48431">
    <property type="entry name" value="Lipovitellin-phosvitin complex, superhelical domain"/>
    <property type="match status" value="1"/>
</dbReference>
<dbReference type="Pfam" id="PF01347">
    <property type="entry name" value="Vitellogenin_N"/>
    <property type="match status" value="1"/>
</dbReference>
<dbReference type="InterPro" id="IPR015819">
    <property type="entry name" value="Lipid_transp_b-sht_shell"/>
</dbReference>
<dbReference type="Gene3D" id="2.30.230.10">
    <property type="entry name" value="Lipovitellin, beta-sheet shell regions, chain A"/>
    <property type="match status" value="1"/>
</dbReference>
<proteinExistence type="predicted"/>
<dbReference type="PROSITE" id="PS51233">
    <property type="entry name" value="VWFD"/>
    <property type="match status" value="1"/>
</dbReference>
<dbReference type="Gene3D" id="2.20.80.10">
    <property type="entry name" value="Lipovitellin-phosvitin complex, chain A, domain 4"/>
    <property type="match status" value="1"/>
</dbReference>
<dbReference type="InterPro" id="IPR001747">
    <property type="entry name" value="Vitellogenin_N"/>
</dbReference>
<comment type="subcellular location">
    <subcellularLocation>
        <location evidence="1">Secreted</location>
    </subcellularLocation>
</comment>
<evidence type="ECO:0000256" key="2">
    <source>
        <dbReference type="ARBA" id="ARBA00022448"/>
    </source>
</evidence>
<evidence type="ECO:0000256" key="5">
    <source>
        <dbReference type="ARBA" id="ARBA00022761"/>
    </source>
</evidence>
<sequence>MEAYTILLLLIPAVIGGPIWLEDNLQNDPIISSYDCSASCTGSKKFNYEVGNTYIYDYEVATATNMQGASESVAKLDVKAKATIQVLSKCEMVLSLSEVAVQRSDHDSTTMVLAEDQTFKLALERNSLRFAFQDGRIDTLCPSVGDEVMSLNFKRGVLSVFQNSMNQLQNGENLQEIDITGTCPTAYTITQKGWKSTEVTRTKDLLGCSDRHNYRSALKSTPIHFPDTIKSLPLLKGSYKCSQMINSEGLLSTAICTESLVFRPFSKKESGARTETVQKLTFVSKLSSVNTRKDLISSKTDLLFVHEEAEISSEKTLWSAKDKLTQLCRITAQDLPVEVPDLFTDLVYALRSLKSSLMTDLYEQLKRGSICSDNKERIKKFFLDALPMVETSASIEVMGQILVSEDVSGSQADYWLNSLHFVRKPTSDMISQLLTIVKTDKLQLKSLLPVSSMIKTFCQFNEDCVSNRDIGDILNVWENILDDKCQSTDEKLVLMTLRAAGNMGYSDKLARKLKECITSQETAMNARVFAAQAYTGISCSADRQVLMKTFEGVKEDSELRIAAYLSAMHCWNEELLKKVKLVLESETSNQVSSFVWTHLTNLMETSSPYKQALKDILNDEVIQKKSGTNSKHSGNYEVSFFSERFGAGATAESNLIWSTKSFLPRSAMVNLTVDIFGQSVQLLELGGRVQGIEALLQKFIGSKLFKGGESVTTDSGASGCVENDKIENMKKKYPSEQDMLTASLYLRMFGHELDFKHYNEKELLALRDQVPGKVTSKGVNQDISYSQSFMFLESQMIVPTIAGLPLTLSINGTASLDLQAKLESDVKMHTMKATFDIKPSGAILVSGLMSINAGPTSTGLKMTSTLHTSTSVIGRIEAGDKQVLSLEFDTPDKVMDILEIKTDFFILHNKNEKKQSMLTDKKMTMTSCTPDSVFKVTGYELCAAVAYVDSTKNPSAPYMPLSGPLLLSLTLQKKDAPKGYKMTIKYIQNVDTSTASVAIDTSGSKVDRKINIGYYLDTKERKLDAEFVSPWKTIMFEATYPQERSNMHTFSASANVDGDLYKIFWQADKKLMKGKEIWSPKLEIMRPKLSRLSSYSPESVSARGTVEINEDLEEISTDLTANIVSNDETALGKTLKALFRDGYVALKAKYINKEKQKTFSGSFSLNKKDLYSVTLQLLLSDKRSGTNKYEPTILISTPENEKLFLLSGKMDYKPEKSFDGNLQINMDQTLKEPITLNASAILTKKSKNKYQGKGSFKSSFMTLSIDGSADIPVTFRGKKSAIVNKWTVEYYIPSVKDKELRKNKLTINSKIHDESAKGLTKYNAQLNMDSKNYPPANFDANLVLSYKNSSTSSKLVLRHGPETKEKKTKGSSVLTLLVDLGHDISDAASNISYNLQVLYPVKNIEYQVKGKHEHQLKKFKLETYAAIVYQKGKTVELRLMGNDNSKKNLDATGSLEINYPKMVVDSKDTEGGKYRVVTSISQNANKDYIHTVSLQLNEVKHSLVNTFKKNRDDFSLFSEMDVNGDEPRKITVKAAKNVDQVEGLFTYNAMENVYSVGFNVGGMSKQSQSHVFSWQVTIPERKVQSSVEIGNSKQLKLKADLLWDALKDPQQKVATDIIKSIDKENNRDEISITITTPFVNHTIYKYNHVNVYNSREMRNELKFVWGRPVDELSYTVSAKVPLSFERFEIRGDLVTPLESLRKIGMGVSHKFDGSRYLSSSVNGTYNNDYLVVGIQVRNSGDKMSNDLSVSTIFNSSIEIMRNVMLSLTHKMEDKVYETDFLYKRNNVQYSANMRTLYTKAIFNHDIESTLTVTLPQESASLQVVYSNYPTLTKFNATAKMTNSAGVLTEVNLNTQFNKQAQEYGVNVKIVGKWPTFSGLELNFRHNMLNGITGSGTLLVRTNPNVRSTLTYSATSLQLQSYYNPYNTDLNIKYESFPFTLVLEHKNPKAEDGKISLEASLDLKDKKEALAEVNLITPYEHLRNMDLKFKVQNTLESIWKLESIVSMDTRKKIQVEGDFDLKDFRKCNGKITTPFKELSKLQFGHSTQSVEQSWFYTEGFLEAQPYFSRVKLEHNVTLQAPYNSKLYFDLPGLEMKYLKLDLMGNKLRNGYTFDMVARYHLNQELNLKMKSKVNMNKFPQDTSISLDVTTPFAVLPKLDTTFAIDKDKDKWVSNLGLSSGNVKMNVKEILSKTSSYSDFEISASDIEPVTAGLHLDWSELVGVNISLDAASIGKTVMGFKKRSESWTNFQNRVFGEYNGKELDLDIGLTHDAQQSKAWLTYIYPGSDTSYLKTSVHKVGNSAQDFNIGGFLQLGKSSKPFNISTQYSFTDQKLAFGTTLETPYTDSMSYYLKRETQTKGENNIVVYGKYSNNFLIDFSVGNKLTGNSLDYSVRGEYLFNKKSNKLGTSINANWGRDHRYEANMDSYFDKKWVKMDFDAVGNAMKRLPVENLDVKFKSNIPNFKDVGAVAFINKEAESYSGKVILEYMDENEAHLSVELSNPSLNNVNLKMDLELPKVAGFERNTLNYNHATIGKKQLISNVQVNMGSGESLNGKMDYSNDKVTLTLTGPVQEFESLTITGQFSERKQQISGTANVKLTRDVKPAELIFNINLNNYKPLVMNFTLKSPFENLKSTTLTIQHDFQNWSQMKTTSKLQLDNFGDINSQMSLTFDSPLNVELTATLTSAIKDMESLNLLVKSEDRDRSHLSKIQFGWKPDHELKLFNKWAVTGSNQNLWLSSSFELSSPFDEIKLAKINLDHSYSPNLISESIQFMHNDKSYLEADLYYQKSQYHNASVVFKNPRPMSLELIGSTSTGNLDGNFKLNWDKQTPNSHVEVTSSYKDQSDSQNTDVAFKVKVLHPVRSMGVDSTYKRSDKELFSSSHVTWDEENSNTVGYDINWVNMTTRYSQKYEGHTKVTIPQRSIKLQGSYSDAGTTQSTTTVFLWDANKDDKKRLAVLTEVENKDNFKRVNLNINLPNTNKQLILSGITKGGYGTTLIDSKAEISYSSDPEKMIIIRSLLSDLAIGSKGNYNYTAQFEFKHAKTNSDVKLVSHVAHVDKVCSAGGQLSFLTASKERKLVELWSNLDTDKQTMTLRVSCPLKTISMQGQVVEFASHKDFTLTTFENDKETTALDIKLDQKRKEIVAEFNYDRDDPTKILKLTSRYVNDSAVQVTIVSQNGKQTSEGIIAVRLNTSEILHTRVAWRPMLFNDMKMFIGSKITAFSYIANEVFNSSVTHIGLDLKSRYLLISQELMTEMDQVFRLMNDELNIFYQQLNGYSREFRRFILRNDLHIQELGDNIRTTFDALNTILQNLAKSSGSYYNTVSQATNEFLYQLRTYPVAERYSMTIKELVQGLMTARQVLEKALNDATEDLDKFSHVTYKAYLDVSRSLDQKLQSYSRAVYELPIYQKMMKQMERLGQKGSEVFPEFASYYNAFYLKTHQILQEQFYDVMSRSEFQHSYALLHEVHQQILYWNKEQKIDKIAERLVETSKNLLMLELVKLRSSLLNSKVIVYDPERGELQFELHLPFTLKSLKETPKLSANSMMNTVKSLSNVNIPENLPVVLNNYYNSLPTISPSYWIPTFKASAYLVGGRQVTTFDGASYQILSPCRYVLAHDMLQDNFTLVLNYERRVKQSQVRSLCLTIENSLTFDISDDYKIKVQGRDTEMPYITDKVKITRNGDVISAEYVGGLELVSNPKLDLYKVTVDRWYHNRVKGILGQFDNEVANDVAMEQDNTGFEVDRKSCSVKNTATTTPVNHEDSCYKVFYSLFSRFSTCFNKVDPVPFVKLCQLYKQTKSEDDAIYLATEQYRFLCQDQGANIDVLSDYVPCSDDSQLLIEGTDALYQSADVLFLVEDNSCNKWANPTSLAAIVTELNKVLNIAGKKTNSFGMISYGGVLNEPVVRTINGQHFGEASYFLRALETLRFSTNETQGDLIDAINLAMEYPFRTGVAKILVAVPCSTCDFTFLQGKMLTSNLISKGFSVHVLRKQPDEQNTMRKPKISVYGLDNSKFFTSAGEEPLAIPFSNYLASCDALALQTSGAVFNNGFMLASSRGQNNFIKALTQRIGLNAKLPDCQTCECSSETGRVQCQLCYPALGLGLFSSSST</sequence>
<evidence type="ECO:0000256" key="9">
    <source>
        <dbReference type="PROSITE-ProRule" id="PRU00557"/>
    </source>
</evidence>
<evidence type="ECO:0000256" key="8">
    <source>
        <dbReference type="ARBA" id="ARBA00023180"/>
    </source>
</evidence>
<dbReference type="SMART" id="SM00638">
    <property type="entry name" value="LPD_N"/>
    <property type="match status" value="1"/>
</dbReference>
<accession>A0AAD8BEP9</accession>
<keyword evidence="2" id="KW-0813">Transport</keyword>
<reference evidence="13" key="1">
    <citation type="journal article" date="2023" name="PLoS Negl. Trop. Dis.">
        <title>A genome sequence for Biomphalaria pfeifferi, the major vector snail for the human-infecting parasite Schistosoma mansoni.</title>
        <authorList>
            <person name="Bu L."/>
            <person name="Lu L."/>
            <person name="Laidemitt M.R."/>
            <person name="Zhang S.M."/>
            <person name="Mutuku M."/>
            <person name="Mkoji G."/>
            <person name="Steinauer M."/>
            <person name="Loker E.S."/>
        </authorList>
    </citation>
    <scope>NUCLEOTIDE SEQUENCE</scope>
    <source>
        <strain evidence="13">KasaAsao</strain>
    </source>
</reference>
<keyword evidence="8" id="KW-0325">Glycoprotein</keyword>
<reference evidence="13" key="2">
    <citation type="submission" date="2023-04" db="EMBL/GenBank/DDBJ databases">
        <authorList>
            <person name="Bu L."/>
            <person name="Lu L."/>
            <person name="Laidemitt M.R."/>
            <person name="Zhang S.M."/>
            <person name="Mutuku M."/>
            <person name="Mkoji G."/>
            <person name="Steinauer M."/>
            <person name="Loker E.S."/>
        </authorList>
    </citation>
    <scope>NUCLEOTIDE SEQUENCE</scope>
    <source>
        <strain evidence="13">KasaAsao</strain>
        <tissue evidence="13">Whole Snail</tissue>
    </source>
</reference>
<dbReference type="Pfam" id="PF06448">
    <property type="entry name" value="DUF1081"/>
    <property type="match status" value="1"/>
</dbReference>
<dbReference type="InterPro" id="IPR015255">
    <property type="entry name" value="Vitellinogen_open_b-sht"/>
</dbReference>
<gene>
    <name evidence="13" type="ORF">Bpfe_018425</name>
</gene>
<dbReference type="InterPro" id="IPR015816">
    <property type="entry name" value="Vitellinogen_b-sht_N"/>
</dbReference>
<protein>
    <submittedName>
        <fullName evidence="13">Apolipophorins-like isoform X1</fullName>
    </submittedName>
</protein>
<dbReference type="PANTHER" id="PTHR23345:SF15">
    <property type="entry name" value="VITELLOGENIN 1-RELATED"/>
    <property type="match status" value="1"/>
</dbReference>
<evidence type="ECO:0000256" key="4">
    <source>
        <dbReference type="ARBA" id="ARBA00022729"/>
    </source>
</evidence>
<dbReference type="GO" id="GO:0005319">
    <property type="term" value="F:lipid transporter activity"/>
    <property type="evidence" value="ECO:0007669"/>
    <property type="project" value="InterPro"/>
</dbReference>
<dbReference type="EMBL" id="JASAOG010000097">
    <property type="protein sequence ID" value="KAK0052095.1"/>
    <property type="molecule type" value="Genomic_DNA"/>
</dbReference>
<dbReference type="Pfam" id="PF00094">
    <property type="entry name" value="VWD"/>
    <property type="match status" value="1"/>
</dbReference>
<comment type="caution">
    <text evidence="9">Lacks conserved residue(s) required for the propagation of feature annotation.</text>
</comment>
<dbReference type="InterPro" id="IPR015817">
    <property type="entry name" value="Vitellinogen_open_b-sht_sub1"/>
</dbReference>
<evidence type="ECO:0000256" key="10">
    <source>
        <dbReference type="SAM" id="SignalP"/>
    </source>
</evidence>
<evidence type="ECO:0000256" key="3">
    <source>
        <dbReference type="ARBA" id="ARBA00022525"/>
    </source>
</evidence>
<keyword evidence="5" id="KW-0758">Storage protein</keyword>
<dbReference type="SMART" id="SM01169">
    <property type="entry name" value="DUF1943"/>
    <property type="match status" value="1"/>
</dbReference>